<feature type="non-terminal residue" evidence="4">
    <location>
        <position position="1"/>
    </location>
</feature>
<evidence type="ECO:0000313" key="5">
    <source>
        <dbReference type="Proteomes" id="UP001178507"/>
    </source>
</evidence>
<dbReference type="InterPro" id="IPR002048">
    <property type="entry name" value="EF_hand_dom"/>
</dbReference>
<feature type="domain" description="EF-hand" evidence="3">
    <location>
        <begin position="89"/>
        <end position="124"/>
    </location>
</feature>
<organism evidence="4 5">
    <name type="scientific">Effrenium voratum</name>
    <dbReference type="NCBI Taxonomy" id="2562239"/>
    <lineage>
        <taxon>Eukaryota</taxon>
        <taxon>Sar</taxon>
        <taxon>Alveolata</taxon>
        <taxon>Dinophyceae</taxon>
        <taxon>Suessiales</taxon>
        <taxon>Symbiodiniaceae</taxon>
        <taxon>Effrenium</taxon>
    </lineage>
</organism>
<evidence type="ECO:0000256" key="2">
    <source>
        <dbReference type="SAM" id="MobiDB-lite"/>
    </source>
</evidence>
<dbReference type="GO" id="GO:0005509">
    <property type="term" value="F:calcium ion binding"/>
    <property type="evidence" value="ECO:0007669"/>
    <property type="project" value="InterPro"/>
</dbReference>
<proteinExistence type="predicted"/>
<reference evidence="4" key="1">
    <citation type="submission" date="2023-08" db="EMBL/GenBank/DDBJ databases">
        <authorList>
            <person name="Chen Y."/>
            <person name="Shah S."/>
            <person name="Dougan E. K."/>
            <person name="Thang M."/>
            <person name="Chan C."/>
        </authorList>
    </citation>
    <scope>NUCLEOTIDE SEQUENCE</scope>
</reference>
<name>A0AA36IWD2_9DINO</name>
<sequence>WYKVQKVKKAQVEPESESEEEVTPEIDQEAAEREAAAKEAAAKTRAEVEAAKELWQKIRSQANAEDSAREQFAQSLPPGVAKFAALLVNRFGSLERAFNNFDYNRKGKVTRGQFQTTLATIRLNTDEVVGLPSKKVFRLIAAGAQSALEITLEQWQNFFDQELTGEDASFLLTEDRGSQAPKRWAQMKQLPSKALQLLVEQGELADKEELAKEALSKHGQRKVGQVAATARRSDGEKHPDGERRLKIQRSSDSDDREDTADPGGSSDDARDYEADDADDDANSLRAGTELEDGSASGTGSVGGSLSASWAATLESARAALNESSSEDDSEASEVEMEDKKRGPRDLKHSGVDSRHVDREKVMRAFRQRDDKAVAELNDDELQALAEQVQLQQEIEDLDLTSIDAFAYVLLAKLGSFKRAFKWFDFNCTRKITNVTWDTGILLLHVDTEHLTGLKPGQIFYRMDTVFPDVAPSGMITRKKWTAFFSGFKPPPELLKLMEEGKTLRQRANAKKKQYKRRGSLWRGDKGQRVRLKKRDDVDLSEDEMEEEARAQRLAEEEDGFRKWAEAELASIEDGTFKEYHDAIFRGGAESLMSPFQRRQIFMDFTEAMGLYTLAPQGHGRAPPRNATSLERVEGMDGSDALPPPGCIKVYKLKSFTEEIAGKLESISSGGRLPLSQPFSEIESAVVNMLAMDRNLVVVSESVRPAL</sequence>
<gene>
    <name evidence="4" type="ORF">EVOR1521_LOCUS18844</name>
</gene>
<feature type="compositionally biased region" description="Basic and acidic residues" evidence="2">
    <location>
        <begin position="30"/>
        <end position="44"/>
    </location>
</feature>
<dbReference type="EMBL" id="CAUJNA010002757">
    <property type="protein sequence ID" value="CAJ1394110.1"/>
    <property type="molecule type" value="Genomic_DNA"/>
</dbReference>
<dbReference type="SUPFAM" id="SSF47473">
    <property type="entry name" value="EF-hand"/>
    <property type="match status" value="1"/>
</dbReference>
<feature type="coiled-coil region" evidence="1">
    <location>
        <begin position="497"/>
        <end position="557"/>
    </location>
</feature>
<keyword evidence="1" id="KW-0175">Coiled coil</keyword>
<feature type="region of interest" description="Disordered" evidence="2">
    <location>
        <begin position="318"/>
        <end position="355"/>
    </location>
</feature>
<feature type="compositionally biased region" description="Low complexity" evidence="2">
    <location>
        <begin position="293"/>
        <end position="304"/>
    </location>
</feature>
<evidence type="ECO:0000256" key="1">
    <source>
        <dbReference type="SAM" id="Coils"/>
    </source>
</evidence>
<dbReference type="InterPro" id="IPR011992">
    <property type="entry name" value="EF-hand-dom_pair"/>
</dbReference>
<protein>
    <recommendedName>
        <fullName evidence="3">EF-hand domain-containing protein</fullName>
    </recommendedName>
</protein>
<feature type="region of interest" description="Disordered" evidence="2">
    <location>
        <begin position="213"/>
        <end position="304"/>
    </location>
</feature>
<dbReference type="AlphaFoldDB" id="A0AA36IWD2"/>
<evidence type="ECO:0000259" key="3">
    <source>
        <dbReference type="PROSITE" id="PS50222"/>
    </source>
</evidence>
<feature type="compositionally biased region" description="Basic and acidic residues" evidence="2">
    <location>
        <begin position="337"/>
        <end position="355"/>
    </location>
</feature>
<feature type="compositionally biased region" description="Basic and acidic residues" evidence="2">
    <location>
        <begin position="231"/>
        <end position="253"/>
    </location>
</feature>
<dbReference type="Proteomes" id="UP001178507">
    <property type="component" value="Unassembled WGS sequence"/>
</dbReference>
<keyword evidence="5" id="KW-1185">Reference proteome</keyword>
<accession>A0AA36IWD2</accession>
<dbReference type="PROSITE" id="PS50222">
    <property type="entry name" value="EF_HAND_2"/>
    <property type="match status" value="1"/>
</dbReference>
<evidence type="ECO:0000313" key="4">
    <source>
        <dbReference type="EMBL" id="CAJ1394110.1"/>
    </source>
</evidence>
<comment type="caution">
    <text evidence="4">The sequence shown here is derived from an EMBL/GenBank/DDBJ whole genome shotgun (WGS) entry which is preliminary data.</text>
</comment>
<feature type="compositionally biased region" description="Acidic residues" evidence="2">
    <location>
        <begin position="14"/>
        <end position="29"/>
    </location>
</feature>
<feature type="compositionally biased region" description="Acidic residues" evidence="2">
    <location>
        <begin position="324"/>
        <end position="336"/>
    </location>
</feature>
<feature type="region of interest" description="Disordered" evidence="2">
    <location>
        <begin position="1"/>
        <end position="44"/>
    </location>
</feature>